<keyword evidence="3" id="KW-1185">Reference proteome</keyword>
<name>A0A1I8PPL3_STOCA</name>
<evidence type="ECO:0000313" key="2">
    <source>
        <dbReference type="EnsemblMetazoa" id="SCAU009949-PA"/>
    </source>
</evidence>
<keyword evidence="1" id="KW-0472">Membrane</keyword>
<feature type="transmembrane region" description="Helical" evidence="1">
    <location>
        <begin position="51"/>
        <end position="71"/>
    </location>
</feature>
<dbReference type="VEuPathDB" id="VectorBase:SCAU009949"/>
<evidence type="ECO:0000313" key="3">
    <source>
        <dbReference type="Proteomes" id="UP000095300"/>
    </source>
</evidence>
<keyword evidence="1" id="KW-0812">Transmembrane</keyword>
<reference evidence="2" key="1">
    <citation type="submission" date="2020-05" db="UniProtKB">
        <authorList>
            <consortium name="EnsemblMetazoa"/>
        </authorList>
    </citation>
    <scope>IDENTIFICATION</scope>
    <source>
        <strain evidence="2">USDA</strain>
    </source>
</reference>
<feature type="transmembrane region" description="Helical" evidence="1">
    <location>
        <begin position="221"/>
        <end position="240"/>
    </location>
</feature>
<dbReference type="EnsemblMetazoa" id="SCAU009949-RA">
    <property type="protein sequence ID" value="SCAU009949-PA"/>
    <property type="gene ID" value="SCAU009949"/>
</dbReference>
<organism evidence="2 3">
    <name type="scientific">Stomoxys calcitrans</name>
    <name type="common">Stable fly</name>
    <name type="synonym">Conops calcitrans</name>
    <dbReference type="NCBI Taxonomy" id="35570"/>
    <lineage>
        <taxon>Eukaryota</taxon>
        <taxon>Metazoa</taxon>
        <taxon>Ecdysozoa</taxon>
        <taxon>Arthropoda</taxon>
        <taxon>Hexapoda</taxon>
        <taxon>Insecta</taxon>
        <taxon>Pterygota</taxon>
        <taxon>Neoptera</taxon>
        <taxon>Endopterygota</taxon>
        <taxon>Diptera</taxon>
        <taxon>Brachycera</taxon>
        <taxon>Muscomorpha</taxon>
        <taxon>Muscoidea</taxon>
        <taxon>Muscidae</taxon>
        <taxon>Stomoxys</taxon>
    </lineage>
</organism>
<evidence type="ECO:0000256" key="1">
    <source>
        <dbReference type="SAM" id="Phobius"/>
    </source>
</evidence>
<keyword evidence="1" id="KW-1133">Transmembrane helix</keyword>
<dbReference type="Proteomes" id="UP000095300">
    <property type="component" value="Unassembled WGS sequence"/>
</dbReference>
<dbReference type="AlphaFoldDB" id="A0A1I8PPL3"/>
<accession>A0A1I8PPL3</accession>
<proteinExistence type="predicted"/>
<feature type="transmembrane region" description="Helical" evidence="1">
    <location>
        <begin position="162"/>
        <end position="191"/>
    </location>
</feature>
<protein>
    <submittedName>
        <fullName evidence="2">Uncharacterized protein</fullName>
    </submittedName>
</protein>
<sequence>MICFPKSCTNTDLEQIFEVYLFQTTNFVRNVTYVRHRIVTEKYRIYEDFNFYILVIMIFGSLLIHLTVYLLRKYMIQASRSNVCQNSAGNMEDKLSQGSKPSPDNILINLGEWKSTLGSVDLKQFTMARISRTEPENTPIQLPSQSSLYFEELLDSMSLSNVIYYLIQSTSTPLCGMMFIFSLAFILLHLINEYSFLSNNLDLGMIQNRVKQRDVFLKRSIFLMDIYFLINGANLSYHFFSTLPKDKLYAFGQLKHVLKLVIYKIV</sequence>